<reference evidence="2" key="1">
    <citation type="submission" date="2023-04" db="EMBL/GenBank/DDBJ databases">
        <authorList>
            <consortium name="ELIXIR-Norway"/>
        </authorList>
    </citation>
    <scope>NUCLEOTIDE SEQUENCE [LARGE SCALE GENOMIC DNA]</scope>
</reference>
<name>A0ABN8Y8L7_RANTA</name>
<evidence type="ECO:0000313" key="2">
    <source>
        <dbReference type="EMBL" id="CAI9157909.1"/>
    </source>
</evidence>
<evidence type="ECO:0000313" key="3">
    <source>
        <dbReference type="Proteomes" id="UP001176941"/>
    </source>
</evidence>
<sequence>MVRPCPPSLRDPALFAGPAARLRTEGTGRPSYSPLPGTRSFTVPTVLATSSRCSRTTLFYPSSGLY</sequence>
<protein>
    <submittedName>
        <fullName evidence="2">Uncharacterized protein</fullName>
    </submittedName>
</protein>
<evidence type="ECO:0000256" key="1">
    <source>
        <dbReference type="SAM" id="MobiDB-lite"/>
    </source>
</evidence>
<gene>
    <name evidence="2" type="ORF">MRATA1EN1_LOCUS6871</name>
</gene>
<organism evidence="2 3">
    <name type="scientific">Rangifer tarandus platyrhynchus</name>
    <name type="common">Svalbard reindeer</name>
    <dbReference type="NCBI Taxonomy" id="3082113"/>
    <lineage>
        <taxon>Eukaryota</taxon>
        <taxon>Metazoa</taxon>
        <taxon>Chordata</taxon>
        <taxon>Craniata</taxon>
        <taxon>Vertebrata</taxon>
        <taxon>Euteleostomi</taxon>
        <taxon>Mammalia</taxon>
        <taxon>Eutheria</taxon>
        <taxon>Laurasiatheria</taxon>
        <taxon>Artiodactyla</taxon>
        <taxon>Ruminantia</taxon>
        <taxon>Pecora</taxon>
        <taxon>Cervidae</taxon>
        <taxon>Odocoileinae</taxon>
        <taxon>Rangifer</taxon>
    </lineage>
</organism>
<keyword evidence="3" id="KW-1185">Reference proteome</keyword>
<feature type="region of interest" description="Disordered" evidence="1">
    <location>
        <begin position="1"/>
        <end position="37"/>
    </location>
</feature>
<dbReference type="Proteomes" id="UP001176941">
    <property type="component" value="Chromosome 16"/>
</dbReference>
<accession>A0ABN8Y8L7</accession>
<proteinExistence type="predicted"/>
<dbReference type="EMBL" id="OX459952">
    <property type="protein sequence ID" value="CAI9157909.1"/>
    <property type="molecule type" value="Genomic_DNA"/>
</dbReference>